<evidence type="ECO:0008006" key="3">
    <source>
        <dbReference type="Google" id="ProtNLM"/>
    </source>
</evidence>
<reference evidence="1 2" key="1">
    <citation type="submission" date="2017-03" db="EMBL/GenBank/DDBJ databases">
        <title>Genomes of endolithic fungi from Antarctica.</title>
        <authorList>
            <person name="Coleine C."/>
            <person name="Masonjones S."/>
            <person name="Stajich J.E."/>
        </authorList>
    </citation>
    <scope>NUCLEOTIDE SEQUENCE [LARGE SCALE GENOMIC DNA]</scope>
    <source>
        <strain evidence="1 2">CCFEE 5184</strain>
    </source>
</reference>
<dbReference type="AlphaFoldDB" id="A0A4U0WT66"/>
<dbReference type="OrthoDB" id="3355480at2759"/>
<dbReference type="Gene3D" id="3.30.559.10">
    <property type="entry name" value="Chloramphenicol acetyltransferase-like domain"/>
    <property type="match status" value="1"/>
</dbReference>
<name>A0A4U0WT66_9PEZI</name>
<keyword evidence="2" id="KW-1185">Reference proteome</keyword>
<gene>
    <name evidence="1" type="ORF">B0A55_09757</name>
</gene>
<evidence type="ECO:0000313" key="2">
    <source>
        <dbReference type="Proteomes" id="UP000309340"/>
    </source>
</evidence>
<sequence length="593" mass="66493">MEELSPAPHWLRHYASGGYEWRKLPPSQNGHTTRYYRPLGLVESTFDSDGRYWEGRADINLMLELEIKSTVDESELRRRILLAWTCLRCQHWLLQAKALAGSDMAANPNKPRDDVLFAIDVPNTVEDAIGEAGRHLVHLSEHYDEVGWTDFWLHCQNTPRVVDPERALAKMFILPLKPRANTKGTSTLRILTIGAHHIWDGLATYVWMRDFVHLLNRTPQQLEQRIQTLLEPDGVKARLPLPQEALYPPISPGSHGHARQRWFWLLTRILRHVRTPLPAGFANPLQRPKPLPPTPLSPTYAGVLDYSRLPPLNTATCSVAIKQRPTRNLHRLCREVKASIGAGCFALAALVMMEMYELLHPDIPLAERKPFISGFPLNPRAFFNHHVDPDSCMLAFCDGIMLPFLPSSLPLDGRLRLLIRQAHRQLAAYQKRSRPAEAEAEVQYMSSRGAGRVLANQYIGSVERADQQLPEALQTGMNPQGAYAMQPNLSRQTCGVSSVGNRSSVIKAGVYDVHDEARMTEQEGFAADFRSINAGVRARESEFLVGIGGSDEGLWVNVSIDASSIDLGLVQVWKEKMEHVLDEEVGVGAGAKL</sequence>
<evidence type="ECO:0000313" key="1">
    <source>
        <dbReference type="EMBL" id="TKA65683.1"/>
    </source>
</evidence>
<dbReference type="Proteomes" id="UP000309340">
    <property type="component" value="Unassembled WGS sequence"/>
</dbReference>
<protein>
    <recommendedName>
        <fullName evidence="3">Condensation domain-containing protein</fullName>
    </recommendedName>
</protein>
<dbReference type="InterPro" id="IPR023213">
    <property type="entry name" value="CAT-like_dom_sf"/>
</dbReference>
<dbReference type="EMBL" id="NAJQ01000714">
    <property type="protein sequence ID" value="TKA65683.1"/>
    <property type="molecule type" value="Genomic_DNA"/>
</dbReference>
<organism evidence="1 2">
    <name type="scientific">Friedmanniomyces simplex</name>
    <dbReference type="NCBI Taxonomy" id="329884"/>
    <lineage>
        <taxon>Eukaryota</taxon>
        <taxon>Fungi</taxon>
        <taxon>Dikarya</taxon>
        <taxon>Ascomycota</taxon>
        <taxon>Pezizomycotina</taxon>
        <taxon>Dothideomycetes</taxon>
        <taxon>Dothideomycetidae</taxon>
        <taxon>Mycosphaerellales</taxon>
        <taxon>Teratosphaeriaceae</taxon>
        <taxon>Friedmanniomyces</taxon>
    </lineage>
</organism>
<proteinExistence type="predicted"/>
<accession>A0A4U0WT66</accession>
<comment type="caution">
    <text evidence="1">The sequence shown here is derived from an EMBL/GenBank/DDBJ whole genome shotgun (WGS) entry which is preliminary data.</text>
</comment>
<dbReference type="STRING" id="329884.A0A4U0WT66"/>